<feature type="region of interest" description="Disordered" evidence="16">
    <location>
        <begin position="1"/>
        <end position="27"/>
    </location>
</feature>
<keyword evidence="4" id="KW-0597">Phosphoprotein</keyword>
<dbReference type="OrthoDB" id="423559at2759"/>
<keyword evidence="7" id="KW-0347">Helicase</keyword>
<feature type="domain" description="Helicase C-terminal" evidence="18">
    <location>
        <begin position="1059"/>
        <end position="1213"/>
    </location>
</feature>
<evidence type="ECO:0000256" key="7">
    <source>
        <dbReference type="ARBA" id="ARBA00022806"/>
    </source>
</evidence>
<dbReference type="InParanoid" id="A0A6L2Q2E4"/>
<dbReference type="GO" id="GO:0005524">
    <property type="term" value="F:ATP binding"/>
    <property type="evidence" value="ECO:0007669"/>
    <property type="project" value="UniProtKB-KW"/>
</dbReference>
<dbReference type="GO" id="GO:0003677">
    <property type="term" value="F:DNA binding"/>
    <property type="evidence" value="ECO:0007669"/>
    <property type="project" value="UniProtKB-KW"/>
</dbReference>
<evidence type="ECO:0000256" key="6">
    <source>
        <dbReference type="ARBA" id="ARBA00022801"/>
    </source>
</evidence>
<dbReference type="SUPFAM" id="SSF52540">
    <property type="entry name" value="P-loop containing nucleoside triphosphate hydrolases"/>
    <property type="match status" value="2"/>
</dbReference>
<keyword evidence="10" id="KW-0238">DNA-binding</keyword>
<keyword evidence="6" id="KW-0378">Hydrolase</keyword>
<proteinExistence type="inferred from homology"/>
<sequence length="1232" mass="138038">MAEEQSDSSSDLESSDVLEGTPVKGDHNKTLIVGLLASKKFQPLVAALSEHEEFPLRKKDEEGALNHSTPRYRGNERKSVAPEKEYHSQKKGKKLGMSRSLRSLQAHVSADEESDEFTPGGRRCRRYAIESTDSETSQSRVSTLLTTPEEPFYSQKPTAKMWKHRQRRNVILSDSDGSVTEEAECLVSDSPELLKPVPAEGSDRRKKCTIHSSDSDSSDLLEESATAGKYRDSKLIESSDSETSAVNEEAPSVSDSSSPQTTPDKNAAVDAILREAESNNDDQRQVLETSISGKVTVERKGFKSPIQLVVSDAVMKTVEDDDNDSTVQLREFSPCHSAKQTRNCQSDFKHELPLSELGTSKQTIEAKQLNSLEESLQAATISKREEDPAVSSTDRQSLIAEKKRLQSEIFSLMRGIDNLKGMLWNLRGCLLVILVTQGLKNIVADSGLKFLADSVEYVIKPETDIRDKVPLPSLQKSLNNSSCVLLFSVVSDRIFAVTVLSFRPLKMKGFGSQSECEVDKVKLNMLVEYFACSGFLSHFQSPCTLRNQMECYELQECPVSILDSAGVVPKKTAYLGSMPSTAGMGQRALQTYRAEKAMTVDTLKHLHGSLKSCPEEDVIAEDPKALRSSVQLMPHQKRALAWLMWRESHKPNGGILADDMGLGKTLTMIALVLKAKEEIENEGVSEEDADDVDQENENSWYSKRRTYEKGGTLVICPASLLNQWEGEVNKRVKRGVIDLEVYHGTSRESRPRRLAKRDMIVTTYNIVRSEGGVGTLFGVKWERIILDEAHTIRNHKSQTAVAVCALKAKYRWALTGTPIHNKEMDLYSLLKFLRCSPFDDLIVWRRWVDNKSAGGMQRLNTVMNSLMLRRTKEQLQKEGTLSCLPEKHVYEISVKLDAEEFRVYQTLLNFSRTLFAQYLAQKIDKEQMLEVRSGQSKNATYLQSEKSFPYEMNDEIRTLHQKMKSMGDVKAFHILVLLLRLRQICCHPGLIEGMLDKESCENDGIEDEGGLDVDLLSQLGKMGLDDDKESEPVDADALVKKKVLVHNNPVFKKDRISSKMRALFTELEKVMSKGDNIVIVSQFTTMLDLVQQHLKQNHVRCLMLTGSVPVKERMALVDQFNGSSRSTVMLLSLSAGGVGLNLIGGNHLFLLDPHWNPQLEAQAFDRVYRVGQKKSVHIYKFVSEETIEQQIKTLQTHKLALASSVLTGTKQHGGNKLSLDDLKMLFNFNVPA</sequence>
<accession>A0A6L2Q2E4</accession>
<dbReference type="CDD" id="cd18793">
    <property type="entry name" value="SF2_C_SNF"/>
    <property type="match status" value="1"/>
</dbReference>
<gene>
    <name evidence="19" type="ORF">Cfor_08002</name>
</gene>
<dbReference type="FunFam" id="3.40.50.10810:FF:000043">
    <property type="entry name" value="Transcription termination factor 2"/>
    <property type="match status" value="1"/>
</dbReference>
<dbReference type="GO" id="GO:0008094">
    <property type="term" value="F:ATP-dependent activity, acting on DNA"/>
    <property type="evidence" value="ECO:0007669"/>
    <property type="project" value="UniProtKB-ARBA"/>
</dbReference>
<organism evidence="19 20">
    <name type="scientific">Coptotermes formosanus</name>
    <name type="common">Formosan subterranean termite</name>
    <dbReference type="NCBI Taxonomy" id="36987"/>
    <lineage>
        <taxon>Eukaryota</taxon>
        <taxon>Metazoa</taxon>
        <taxon>Ecdysozoa</taxon>
        <taxon>Arthropoda</taxon>
        <taxon>Hexapoda</taxon>
        <taxon>Insecta</taxon>
        <taxon>Pterygota</taxon>
        <taxon>Neoptera</taxon>
        <taxon>Polyneoptera</taxon>
        <taxon>Dictyoptera</taxon>
        <taxon>Blattodea</taxon>
        <taxon>Blattoidea</taxon>
        <taxon>Termitoidae</taxon>
        <taxon>Rhinotermitidae</taxon>
        <taxon>Coptotermes</taxon>
    </lineage>
</organism>
<keyword evidence="9" id="KW-0805">Transcription regulation</keyword>
<dbReference type="Pfam" id="PF00176">
    <property type="entry name" value="SNF2-rel_dom"/>
    <property type="match status" value="1"/>
</dbReference>
<keyword evidence="11" id="KW-0804">Transcription</keyword>
<dbReference type="PROSITE" id="PS51192">
    <property type="entry name" value="HELICASE_ATP_BIND_1"/>
    <property type="match status" value="1"/>
</dbReference>
<evidence type="ECO:0000259" key="17">
    <source>
        <dbReference type="PROSITE" id="PS51192"/>
    </source>
</evidence>
<dbReference type="InterPro" id="IPR038718">
    <property type="entry name" value="SNF2-like_sf"/>
</dbReference>
<evidence type="ECO:0000256" key="13">
    <source>
        <dbReference type="ARBA" id="ARBA00070113"/>
    </source>
</evidence>
<evidence type="ECO:0000256" key="14">
    <source>
        <dbReference type="ARBA" id="ARBA00079067"/>
    </source>
</evidence>
<dbReference type="InterPro" id="IPR001650">
    <property type="entry name" value="Helicase_C-like"/>
</dbReference>
<reference evidence="20" key="1">
    <citation type="submission" date="2020-01" db="EMBL/GenBank/DDBJ databases">
        <title>Draft genome sequence of the Termite Coptotermes fromosanus.</title>
        <authorList>
            <person name="Itakura S."/>
            <person name="Yosikawa Y."/>
            <person name="Umezawa K."/>
        </authorList>
    </citation>
    <scope>NUCLEOTIDE SEQUENCE [LARGE SCALE GENOMIC DNA]</scope>
</reference>
<dbReference type="Pfam" id="PF00271">
    <property type="entry name" value="Helicase_C"/>
    <property type="match status" value="1"/>
</dbReference>
<name>A0A6L2Q2E4_COPFO</name>
<dbReference type="Proteomes" id="UP000502823">
    <property type="component" value="Unassembled WGS sequence"/>
</dbReference>
<dbReference type="GO" id="GO:0006281">
    <property type="term" value="P:DNA repair"/>
    <property type="evidence" value="ECO:0007669"/>
    <property type="project" value="TreeGrafter"/>
</dbReference>
<feature type="compositionally biased region" description="Polar residues" evidence="16">
    <location>
        <begin position="253"/>
        <end position="264"/>
    </location>
</feature>
<keyword evidence="5" id="KW-0547">Nucleotide-binding</keyword>
<dbReference type="SMART" id="SM00487">
    <property type="entry name" value="DEXDc"/>
    <property type="match status" value="1"/>
</dbReference>
<keyword evidence="20" id="KW-1185">Reference proteome</keyword>
<dbReference type="InterPro" id="IPR027417">
    <property type="entry name" value="P-loop_NTPase"/>
</dbReference>
<feature type="compositionally biased region" description="Basic and acidic residues" evidence="16">
    <location>
        <begin position="50"/>
        <end position="64"/>
    </location>
</feature>
<keyword evidence="8" id="KW-0067">ATP-binding</keyword>
<dbReference type="FunCoup" id="A0A6L2Q2E4">
    <property type="interactions" value="1459"/>
</dbReference>
<dbReference type="Gene3D" id="3.40.50.10810">
    <property type="entry name" value="Tandem AAA-ATPase domain"/>
    <property type="match status" value="1"/>
</dbReference>
<dbReference type="PROSITE" id="PS51194">
    <property type="entry name" value="HELICASE_CTER"/>
    <property type="match status" value="1"/>
</dbReference>
<evidence type="ECO:0000256" key="4">
    <source>
        <dbReference type="ARBA" id="ARBA00022553"/>
    </source>
</evidence>
<evidence type="ECO:0000313" key="19">
    <source>
        <dbReference type="EMBL" id="GFG38979.1"/>
    </source>
</evidence>
<dbReference type="GO" id="GO:0004386">
    <property type="term" value="F:helicase activity"/>
    <property type="evidence" value="ECO:0007669"/>
    <property type="project" value="UniProtKB-KW"/>
</dbReference>
<protein>
    <recommendedName>
        <fullName evidence="13">Transcription termination factor 2</fullName>
    </recommendedName>
    <alternativeName>
        <fullName evidence="15">RNA polymerase II termination factor</fullName>
    </alternativeName>
    <alternativeName>
        <fullName evidence="14">Transcription release factor 2</fullName>
    </alternativeName>
</protein>
<dbReference type="AlphaFoldDB" id="A0A6L2Q2E4"/>
<dbReference type="InterPro" id="IPR014001">
    <property type="entry name" value="Helicase_ATP-bd"/>
</dbReference>
<dbReference type="GO" id="GO:0005634">
    <property type="term" value="C:nucleus"/>
    <property type="evidence" value="ECO:0007669"/>
    <property type="project" value="UniProtKB-SubCell"/>
</dbReference>
<dbReference type="InterPro" id="IPR049730">
    <property type="entry name" value="SNF2/RAD54-like_C"/>
</dbReference>
<dbReference type="InterPro" id="IPR000330">
    <property type="entry name" value="SNF2_N"/>
</dbReference>
<evidence type="ECO:0000259" key="18">
    <source>
        <dbReference type="PROSITE" id="PS51194"/>
    </source>
</evidence>
<evidence type="ECO:0000256" key="8">
    <source>
        <dbReference type="ARBA" id="ARBA00022840"/>
    </source>
</evidence>
<feature type="compositionally biased region" description="Polar residues" evidence="16">
    <location>
        <begin position="134"/>
        <end position="146"/>
    </location>
</feature>
<dbReference type="EMBL" id="BLKM01000841">
    <property type="protein sequence ID" value="GFG38979.1"/>
    <property type="molecule type" value="Genomic_DNA"/>
</dbReference>
<comment type="similarity">
    <text evidence="2">Belongs to the SNF2/RAD54 helicase family.</text>
</comment>
<keyword evidence="12" id="KW-0539">Nucleus</keyword>
<evidence type="ECO:0000256" key="15">
    <source>
        <dbReference type="ARBA" id="ARBA00082628"/>
    </source>
</evidence>
<comment type="caution">
    <text evidence="19">The sequence shown here is derived from an EMBL/GenBank/DDBJ whole genome shotgun (WGS) entry which is preliminary data.</text>
</comment>
<dbReference type="InterPro" id="IPR050628">
    <property type="entry name" value="SNF2_RAD54_helicase_TF"/>
</dbReference>
<comment type="subcellular location">
    <subcellularLocation>
        <location evidence="1">Nucleus</location>
    </subcellularLocation>
</comment>
<dbReference type="GO" id="GO:0016787">
    <property type="term" value="F:hydrolase activity"/>
    <property type="evidence" value="ECO:0007669"/>
    <property type="project" value="UniProtKB-KW"/>
</dbReference>
<evidence type="ECO:0000256" key="12">
    <source>
        <dbReference type="ARBA" id="ARBA00023242"/>
    </source>
</evidence>
<dbReference type="PANTHER" id="PTHR45626">
    <property type="entry name" value="TRANSCRIPTION TERMINATION FACTOR 2-RELATED"/>
    <property type="match status" value="1"/>
</dbReference>
<dbReference type="GO" id="GO:0005737">
    <property type="term" value="C:cytoplasm"/>
    <property type="evidence" value="ECO:0007669"/>
    <property type="project" value="UniProtKB-ARBA"/>
</dbReference>
<evidence type="ECO:0000256" key="10">
    <source>
        <dbReference type="ARBA" id="ARBA00023125"/>
    </source>
</evidence>
<evidence type="ECO:0000313" key="20">
    <source>
        <dbReference type="Proteomes" id="UP000502823"/>
    </source>
</evidence>
<dbReference type="GO" id="GO:0006353">
    <property type="term" value="P:DNA-templated transcription termination"/>
    <property type="evidence" value="ECO:0007669"/>
    <property type="project" value="UniProtKB-KW"/>
</dbReference>
<evidence type="ECO:0000256" key="5">
    <source>
        <dbReference type="ARBA" id="ARBA00022741"/>
    </source>
</evidence>
<evidence type="ECO:0000256" key="16">
    <source>
        <dbReference type="SAM" id="MobiDB-lite"/>
    </source>
</evidence>
<feature type="region of interest" description="Disordered" evidence="16">
    <location>
        <begin position="50"/>
        <end position="267"/>
    </location>
</feature>
<evidence type="ECO:0000256" key="2">
    <source>
        <dbReference type="ARBA" id="ARBA00007025"/>
    </source>
</evidence>
<evidence type="ECO:0000256" key="1">
    <source>
        <dbReference type="ARBA" id="ARBA00004123"/>
    </source>
</evidence>
<evidence type="ECO:0000256" key="3">
    <source>
        <dbReference type="ARBA" id="ARBA00022472"/>
    </source>
</evidence>
<feature type="domain" description="Helicase ATP-binding" evidence="17">
    <location>
        <begin position="645"/>
        <end position="836"/>
    </location>
</feature>
<dbReference type="PANTHER" id="PTHR45626:SF50">
    <property type="entry name" value="TRANSCRIPTION TERMINATION FACTOR 2"/>
    <property type="match status" value="1"/>
</dbReference>
<evidence type="ECO:0000256" key="11">
    <source>
        <dbReference type="ARBA" id="ARBA00023163"/>
    </source>
</evidence>
<evidence type="ECO:0000256" key="9">
    <source>
        <dbReference type="ARBA" id="ARBA00023015"/>
    </source>
</evidence>
<dbReference type="SMART" id="SM00490">
    <property type="entry name" value="HELICc"/>
    <property type="match status" value="1"/>
</dbReference>
<keyword evidence="3" id="KW-0806">Transcription termination</keyword>
<feature type="compositionally biased region" description="Basic and acidic residues" evidence="16">
    <location>
        <begin position="73"/>
        <end position="88"/>
    </location>
</feature>
<dbReference type="Gene3D" id="3.40.50.300">
    <property type="entry name" value="P-loop containing nucleotide triphosphate hydrolases"/>
    <property type="match status" value="1"/>
</dbReference>